<dbReference type="InterPro" id="IPR046487">
    <property type="entry name" value="DUF6580"/>
</dbReference>
<feature type="transmembrane region" description="Helical" evidence="1">
    <location>
        <begin position="38"/>
        <end position="55"/>
    </location>
</feature>
<feature type="transmembrane region" description="Helical" evidence="1">
    <location>
        <begin position="157"/>
        <end position="178"/>
    </location>
</feature>
<name>A0A2H0N2J7_9BACT</name>
<gene>
    <name evidence="2" type="ORF">COV60_02060</name>
</gene>
<organism evidence="2 3">
    <name type="scientific">Candidatus Magasanikbacteria bacterium CG11_big_fil_rev_8_21_14_0_20_43_7</name>
    <dbReference type="NCBI Taxonomy" id="1974654"/>
    <lineage>
        <taxon>Bacteria</taxon>
        <taxon>Candidatus Magasanikiibacteriota</taxon>
    </lineage>
</organism>
<evidence type="ECO:0000313" key="3">
    <source>
        <dbReference type="Proteomes" id="UP000229782"/>
    </source>
</evidence>
<comment type="caution">
    <text evidence="2">The sequence shown here is derived from an EMBL/GenBank/DDBJ whole genome shotgun (WGS) entry which is preliminary data.</text>
</comment>
<dbReference type="AlphaFoldDB" id="A0A2H0N2J7"/>
<keyword evidence="1" id="KW-1133">Transmembrane helix</keyword>
<evidence type="ECO:0000256" key="1">
    <source>
        <dbReference type="SAM" id="Phobius"/>
    </source>
</evidence>
<keyword evidence="1" id="KW-0472">Membrane</keyword>
<dbReference type="Pfam" id="PF20221">
    <property type="entry name" value="DUF6580"/>
    <property type="match status" value="1"/>
</dbReference>
<feature type="transmembrane region" description="Helical" evidence="1">
    <location>
        <begin position="12"/>
        <end position="32"/>
    </location>
</feature>
<sequence>MNNMTHNTDNKIQTTKHITIIAVLLIVLGIAARFFPHPANFAPIGAIALFGGLYINNRKLAFVLPIGAMLASDLFIGFYSWKMMAAVYASFILMVGIGMFVKKHKRFSTILSGTLLGSLLFFLITNAAVWAFGTIYPNTIDGLIASYAMGIPFFKNTLLGDVFFVSILVGSMESLLAWKKQIYHHESTV</sequence>
<protein>
    <recommendedName>
        <fullName evidence="4">ECF transporter S component</fullName>
    </recommendedName>
</protein>
<reference evidence="2 3" key="1">
    <citation type="submission" date="2017-09" db="EMBL/GenBank/DDBJ databases">
        <title>Depth-based differentiation of microbial function through sediment-hosted aquifers and enrichment of novel symbionts in the deep terrestrial subsurface.</title>
        <authorList>
            <person name="Probst A.J."/>
            <person name="Ladd B."/>
            <person name="Jarett J.K."/>
            <person name="Geller-Mcgrath D.E."/>
            <person name="Sieber C.M."/>
            <person name="Emerson J.B."/>
            <person name="Anantharaman K."/>
            <person name="Thomas B.C."/>
            <person name="Malmstrom R."/>
            <person name="Stieglmeier M."/>
            <person name="Klingl A."/>
            <person name="Woyke T."/>
            <person name="Ryan C.M."/>
            <person name="Banfield J.F."/>
        </authorList>
    </citation>
    <scope>NUCLEOTIDE SEQUENCE [LARGE SCALE GENOMIC DNA]</scope>
    <source>
        <strain evidence="2">CG11_big_fil_rev_8_21_14_0_20_43_7</strain>
    </source>
</reference>
<dbReference type="EMBL" id="PCWM01000047">
    <property type="protein sequence ID" value="PIR03110.1"/>
    <property type="molecule type" value="Genomic_DNA"/>
</dbReference>
<proteinExistence type="predicted"/>
<keyword evidence="1" id="KW-0812">Transmembrane</keyword>
<evidence type="ECO:0008006" key="4">
    <source>
        <dbReference type="Google" id="ProtNLM"/>
    </source>
</evidence>
<feature type="transmembrane region" description="Helical" evidence="1">
    <location>
        <begin position="62"/>
        <end position="79"/>
    </location>
</feature>
<feature type="transmembrane region" description="Helical" evidence="1">
    <location>
        <begin position="85"/>
        <end position="101"/>
    </location>
</feature>
<feature type="transmembrane region" description="Helical" evidence="1">
    <location>
        <begin position="113"/>
        <end position="137"/>
    </location>
</feature>
<dbReference type="Proteomes" id="UP000229782">
    <property type="component" value="Unassembled WGS sequence"/>
</dbReference>
<evidence type="ECO:0000313" key="2">
    <source>
        <dbReference type="EMBL" id="PIR03110.1"/>
    </source>
</evidence>
<accession>A0A2H0N2J7</accession>